<dbReference type="Pfam" id="PF00400">
    <property type="entry name" value="WD40"/>
    <property type="match status" value="5"/>
</dbReference>
<dbReference type="SMART" id="SM00320">
    <property type="entry name" value="WD40"/>
    <property type="match status" value="5"/>
</dbReference>
<sequence>FCYVKSCKISILVCSLSKGLEPNTFLSGSWDTSAKLWNLNNVHESTATYSGHLAAVWSVVQLSNSNVATASADKTIGLWFRNGQKFHTLTGHTDCVRGLADFPGLTYFASVSNDATIKIWTYSGENAETLYGHTNYIYSIARNKKGGENCFVTSDEDRSVRYWKDGVNVETIYLPAQSVWSVSCLENGDIVTASSDGIVRIFTQEEARYASEPVLNSFDEEVKALQQQTCQEIGGFKVSE</sequence>
<dbReference type="GO" id="GO:0043161">
    <property type="term" value="P:proteasome-mediated ubiquitin-dependent protein catabolic process"/>
    <property type="evidence" value="ECO:0007669"/>
    <property type="project" value="TreeGrafter"/>
</dbReference>
<proteinExistence type="predicted"/>
<dbReference type="AlphaFoldDB" id="A0A0T6B3D0"/>
<dbReference type="Gene3D" id="2.130.10.10">
    <property type="entry name" value="YVTN repeat-like/Quinoprotein amine dehydrogenase"/>
    <property type="match status" value="1"/>
</dbReference>
<dbReference type="GO" id="GO:0043130">
    <property type="term" value="F:ubiquitin binding"/>
    <property type="evidence" value="ECO:0007669"/>
    <property type="project" value="TreeGrafter"/>
</dbReference>
<dbReference type="PROSITE" id="PS50294">
    <property type="entry name" value="WD_REPEATS_REGION"/>
    <property type="match status" value="1"/>
</dbReference>
<dbReference type="InterPro" id="IPR020472">
    <property type="entry name" value="WD40_PAC1"/>
</dbReference>
<dbReference type="InterPro" id="IPR015943">
    <property type="entry name" value="WD40/YVTN_repeat-like_dom_sf"/>
</dbReference>
<evidence type="ECO:0000256" key="3">
    <source>
        <dbReference type="ARBA" id="ARBA00022737"/>
    </source>
</evidence>
<evidence type="ECO:0000313" key="5">
    <source>
        <dbReference type="EMBL" id="KRT81864.1"/>
    </source>
</evidence>
<evidence type="ECO:0000313" key="6">
    <source>
        <dbReference type="Proteomes" id="UP000051574"/>
    </source>
</evidence>
<feature type="non-terminal residue" evidence="5">
    <location>
        <position position="1"/>
    </location>
</feature>
<dbReference type="SUPFAM" id="SSF50978">
    <property type="entry name" value="WD40 repeat-like"/>
    <property type="match status" value="1"/>
</dbReference>
<keyword evidence="1" id="KW-0963">Cytoplasm</keyword>
<name>A0A0T6B3D0_9SCAR</name>
<dbReference type="PROSITE" id="PS50082">
    <property type="entry name" value="WD_REPEATS_2"/>
    <property type="match status" value="2"/>
</dbReference>
<keyword evidence="3" id="KW-0677">Repeat</keyword>
<keyword evidence="2 4" id="KW-0853">WD repeat</keyword>
<dbReference type="InterPro" id="IPR001680">
    <property type="entry name" value="WD40_rpt"/>
</dbReference>
<gene>
    <name evidence="5" type="ORF">AMK59_6243</name>
</gene>
<dbReference type="Proteomes" id="UP000051574">
    <property type="component" value="Unassembled WGS sequence"/>
</dbReference>
<evidence type="ECO:0000256" key="2">
    <source>
        <dbReference type="ARBA" id="ARBA00022574"/>
    </source>
</evidence>
<reference evidence="5 6" key="1">
    <citation type="submission" date="2015-09" db="EMBL/GenBank/DDBJ databases">
        <title>Draft genome of the scarab beetle Oryctes borbonicus.</title>
        <authorList>
            <person name="Meyer J.M."/>
            <person name="Markov G.V."/>
            <person name="Baskaran P."/>
            <person name="Herrmann M."/>
            <person name="Sommer R.J."/>
            <person name="Roedelsperger C."/>
        </authorList>
    </citation>
    <scope>NUCLEOTIDE SEQUENCE [LARGE SCALE GENOMIC DNA]</scope>
    <source>
        <strain evidence="5">OB123</strain>
        <tissue evidence="5">Whole animal</tissue>
    </source>
</reference>
<dbReference type="InterPro" id="IPR036322">
    <property type="entry name" value="WD40_repeat_dom_sf"/>
</dbReference>
<protein>
    <submittedName>
        <fullName evidence="5">WD40 domain-containing protein</fullName>
    </submittedName>
</protein>
<dbReference type="PANTHER" id="PTHR19849">
    <property type="entry name" value="PHOSPHOLIPASE A-2-ACTIVATING PROTEIN"/>
    <property type="match status" value="1"/>
</dbReference>
<dbReference type="GO" id="GO:0005634">
    <property type="term" value="C:nucleus"/>
    <property type="evidence" value="ECO:0007669"/>
    <property type="project" value="TreeGrafter"/>
</dbReference>
<evidence type="ECO:0000256" key="1">
    <source>
        <dbReference type="ARBA" id="ARBA00022490"/>
    </source>
</evidence>
<feature type="repeat" description="WD" evidence="4">
    <location>
        <begin position="130"/>
        <end position="164"/>
    </location>
</feature>
<dbReference type="EMBL" id="LJIG01016017">
    <property type="protein sequence ID" value="KRT81864.1"/>
    <property type="molecule type" value="Genomic_DNA"/>
</dbReference>
<dbReference type="PANTHER" id="PTHR19849:SF0">
    <property type="entry name" value="PHOSPHOLIPASE A-2-ACTIVATING PROTEIN"/>
    <property type="match status" value="1"/>
</dbReference>
<comment type="caution">
    <text evidence="5">The sequence shown here is derived from an EMBL/GenBank/DDBJ whole genome shotgun (WGS) entry which is preliminary data.</text>
</comment>
<dbReference type="GO" id="GO:0010992">
    <property type="term" value="P:ubiquitin recycling"/>
    <property type="evidence" value="ECO:0007669"/>
    <property type="project" value="TreeGrafter"/>
</dbReference>
<evidence type="ECO:0000256" key="4">
    <source>
        <dbReference type="PROSITE-ProRule" id="PRU00221"/>
    </source>
</evidence>
<feature type="repeat" description="WD" evidence="4">
    <location>
        <begin position="89"/>
        <end position="120"/>
    </location>
</feature>
<accession>A0A0T6B3D0</accession>
<organism evidence="5 6">
    <name type="scientific">Oryctes borbonicus</name>
    <dbReference type="NCBI Taxonomy" id="1629725"/>
    <lineage>
        <taxon>Eukaryota</taxon>
        <taxon>Metazoa</taxon>
        <taxon>Ecdysozoa</taxon>
        <taxon>Arthropoda</taxon>
        <taxon>Hexapoda</taxon>
        <taxon>Insecta</taxon>
        <taxon>Pterygota</taxon>
        <taxon>Neoptera</taxon>
        <taxon>Endopterygota</taxon>
        <taxon>Coleoptera</taxon>
        <taxon>Polyphaga</taxon>
        <taxon>Scarabaeiformia</taxon>
        <taxon>Scarabaeidae</taxon>
        <taxon>Dynastinae</taxon>
        <taxon>Oryctes</taxon>
    </lineage>
</organism>
<dbReference type="PRINTS" id="PR00320">
    <property type="entry name" value="GPROTEINBRPT"/>
</dbReference>
<dbReference type="GO" id="GO:0005737">
    <property type="term" value="C:cytoplasm"/>
    <property type="evidence" value="ECO:0007669"/>
    <property type="project" value="TreeGrafter"/>
</dbReference>
<keyword evidence="6" id="KW-1185">Reference proteome</keyword>
<dbReference type="OrthoDB" id="6711552at2759"/>